<dbReference type="GO" id="GO:0004518">
    <property type="term" value="F:nuclease activity"/>
    <property type="evidence" value="ECO:0007669"/>
    <property type="project" value="UniProtKB-KW"/>
</dbReference>
<evidence type="ECO:0000256" key="5">
    <source>
        <dbReference type="ARBA" id="ARBA00022723"/>
    </source>
</evidence>
<dbReference type="GO" id="GO:0046872">
    <property type="term" value="F:metal ion binding"/>
    <property type="evidence" value="ECO:0007669"/>
    <property type="project" value="UniProtKB-KW"/>
</dbReference>
<evidence type="ECO:0000256" key="1">
    <source>
        <dbReference type="ARBA" id="ARBA00001968"/>
    </source>
</evidence>
<dbReference type="InterPro" id="IPR045249">
    <property type="entry name" value="HARBI1-like"/>
</dbReference>
<sequence length="261" mass="30041">MEGDLSDEHLANVCANVVSQIVLQQIRRRRIAAILIAVLRKNARKKPYKKKKQHWIAPLFQIRSQHGFYHASLPKLHLEDIRFHNYFRMFATQLEALLSIVCPHLQKQDFIREAITPAERLALTLRYLASGDSMTSMTFQYLMGKTTVCNIVRETCSVIWNVLHPMILHPPILTKEKWIEITRDFEELRNFIYCIGAIDGKHVIIQCPNNAGSSYYNYKGAHSVVLLAICDAQYACCCNGPTNYLMRLQIHSATSSFYNVL</sequence>
<feature type="domain" description="DDE Tnp4" evidence="8">
    <location>
        <begin position="198"/>
        <end position="238"/>
    </location>
</feature>
<keyword evidence="6" id="KW-0378">Hydrolase</keyword>
<protein>
    <recommendedName>
        <fullName evidence="8">DDE Tnp4 domain-containing protein</fullName>
    </recommendedName>
</protein>
<dbReference type="GO" id="GO:0005634">
    <property type="term" value="C:nucleus"/>
    <property type="evidence" value="ECO:0007669"/>
    <property type="project" value="UniProtKB-SubCell"/>
</dbReference>
<comment type="cofactor">
    <cofactor evidence="1">
        <name>a divalent metal cation</name>
        <dbReference type="ChEBI" id="CHEBI:60240"/>
    </cofactor>
</comment>
<dbReference type="AlphaFoldDB" id="A0A151II54"/>
<dbReference type="InterPro" id="IPR027806">
    <property type="entry name" value="HARBI1_dom"/>
</dbReference>
<keyword evidence="5" id="KW-0479">Metal-binding</keyword>
<keyword evidence="4" id="KW-0540">Nuclease</keyword>
<dbReference type="PANTHER" id="PTHR22930">
    <property type="match status" value="1"/>
</dbReference>
<organism evidence="9 10">
    <name type="scientific">Cyphomyrmex costatus</name>
    <dbReference type="NCBI Taxonomy" id="456900"/>
    <lineage>
        <taxon>Eukaryota</taxon>
        <taxon>Metazoa</taxon>
        <taxon>Ecdysozoa</taxon>
        <taxon>Arthropoda</taxon>
        <taxon>Hexapoda</taxon>
        <taxon>Insecta</taxon>
        <taxon>Pterygota</taxon>
        <taxon>Neoptera</taxon>
        <taxon>Endopterygota</taxon>
        <taxon>Hymenoptera</taxon>
        <taxon>Apocrita</taxon>
        <taxon>Aculeata</taxon>
        <taxon>Formicoidea</taxon>
        <taxon>Formicidae</taxon>
        <taxon>Myrmicinae</taxon>
        <taxon>Cyphomyrmex</taxon>
    </lineage>
</organism>
<comment type="similarity">
    <text evidence="3">Belongs to the HARBI1 family.</text>
</comment>
<comment type="subcellular location">
    <subcellularLocation>
        <location evidence="2">Nucleus</location>
    </subcellularLocation>
</comment>
<name>A0A151II54_9HYME</name>
<evidence type="ECO:0000256" key="7">
    <source>
        <dbReference type="ARBA" id="ARBA00023242"/>
    </source>
</evidence>
<evidence type="ECO:0000313" key="10">
    <source>
        <dbReference type="Proteomes" id="UP000078542"/>
    </source>
</evidence>
<gene>
    <name evidence="9" type="ORF">ALC62_06902</name>
</gene>
<dbReference type="EMBL" id="KQ977505">
    <property type="protein sequence ID" value="KYN02264.1"/>
    <property type="molecule type" value="Genomic_DNA"/>
</dbReference>
<evidence type="ECO:0000256" key="3">
    <source>
        <dbReference type="ARBA" id="ARBA00006958"/>
    </source>
</evidence>
<evidence type="ECO:0000256" key="6">
    <source>
        <dbReference type="ARBA" id="ARBA00022801"/>
    </source>
</evidence>
<evidence type="ECO:0000256" key="2">
    <source>
        <dbReference type="ARBA" id="ARBA00004123"/>
    </source>
</evidence>
<proteinExistence type="inferred from homology"/>
<dbReference type="PANTHER" id="PTHR22930:SF269">
    <property type="entry name" value="NUCLEASE HARBI1-LIKE PROTEIN"/>
    <property type="match status" value="1"/>
</dbReference>
<dbReference type="GO" id="GO:0016787">
    <property type="term" value="F:hydrolase activity"/>
    <property type="evidence" value="ECO:0007669"/>
    <property type="project" value="UniProtKB-KW"/>
</dbReference>
<dbReference type="Proteomes" id="UP000078542">
    <property type="component" value="Unassembled WGS sequence"/>
</dbReference>
<evidence type="ECO:0000256" key="4">
    <source>
        <dbReference type="ARBA" id="ARBA00022722"/>
    </source>
</evidence>
<evidence type="ECO:0000313" key="9">
    <source>
        <dbReference type="EMBL" id="KYN02264.1"/>
    </source>
</evidence>
<dbReference type="STRING" id="456900.A0A151II54"/>
<evidence type="ECO:0000259" key="8">
    <source>
        <dbReference type="Pfam" id="PF13359"/>
    </source>
</evidence>
<keyword evidence="7" id="KW-0539">Nucleus</keyword>
<reference evidence="9 10" key="1">
    <citation type="submission" date="2016-03" db="EMBL/GenBank/DDBJ databases">
        <title>Cyphomyrmex costatus WGS genome.</title>
        <authorList>
            <person name="Nygaard S."/>
            <person name="Hu H."/>
            <person name="Boomsma J."/>
            <person name="Zhang G."/>
        </authorList>
    </citation>
    <scope>NUCLEOTIDE SEQUENCE [LARGE SCALE GENOMIC DNA]</scope>
    <source>
        <strain evidence="9">MS0001</strain>
        <tissue evidence="9">Whole body</tissue>
    </source>
</reference>
<keyword evidence="10" id="KW-1185">Reference proteome</keyword>
<accession>A0A151II54</accession>
<dbReference type="Pfam" id="PF13359">
    <property type="entry name" value="DDE_Tnp_4"/>
    <property type="match status" value="1"/>
</dbReference>